<name>A0A6C0QX61_9BACL</name>
<evidence type="ECO:0000313" key="2">
    <source>
        <dbReference type="EMBL" id="QHZ53369.1"/>
    </source>
</evidence>
<reference evidence="2 3" key="1">
    <citation type="journal article" date="2020" name="Int. J. Med. Microbiol.">
        <title>Discovery of Paenibacillus larvae ERIC V: Phenotypic and genomic comparison to genotypes ERIC I-IV reveal different inventories of virulence factors which correlate with epidemiological prevalences of American Foulbrood.</title>
        <authorList>
            <person name="Beims H."/>
            <person name="Bunk B."/>
            <person name="Erler S."/>
            <person name="Mohr K.I."/>
            <person name="Sproer C."/>
            <person name="Pradella S."/>
            <person name="Gunther G."/>
            <person name="Rohde M."/>
            <person name="von der Ohe W."/>
            <person name="Steinert M."/>
        </authorList>
    </citation>
    <scope>NUCLEOTIDE SEQUENCE [LARGE SCALE GENOMIC DNA]</scope>
    <source>
        <strain evidence="2">Eric_V</strain>
    </source>
</reference>
<dbReference type="EMBL" id="CP019717">
    <property type="protein sequence ID" value="QHZ53369.1"/>
    <property type="molecule type" value="Genomic_DNA"/>
</dbReference>
<dbReference type="AlphaFoldDB" id="A0A6C0QX61"/>
<protein>
    <submittedName>
        <fullName evidence="2">Transition state regulatory protein AbrB</fullName>
    </submittedName>
</protein>
<dbReference type="InterPro" id="IPR007159">
    <property type="entry name" value="SpoVT-AbrB_dom"/>
</dbReference>
<gene>
    <name evidence="2" type="primary">abrB1_4</name>
    <name evidence="2" type="ORF">ERICV_04318</name>
</gene>
<evidence type="ECO:0000313" key="3">
    <source>
        <dbReference type="Proteomes" id="UP000464330"/>
    </source>
</evidence>
<proteinExistence type="predicted"/>
<dbReference type="GO" id="GO:0003677">
    <property type="term" value="F:DNA binding"/>
    <property type="evidence" value="ECO:0007669"/>
    <property type="project" value="InterPro"/>
</dbReference>
<evidence type="ECO:0000259" key="1">
    <source>
        <dbReference type="SMART" id="SM00966"/>
    </source>
</evidence>
<sequence>MGETGIVRHIDGLGRFVIPKEIRNTLNIRAGELLKVAVDEGKIVLSKHKVGCVICGSLDDVIPMSSGTLICRDCLKEAVEKLKIKE</sequence>
<dbReference type="PANTHER" id="PTHR36432:SF1">
    <property type="entry name" value="STAGE V SPORULATION PROTEIN T"/>
    <property type="match status" value="1"/>
</dbReference>
<dbReference type="NCBIfam" id="TIGR01439">
    <property type="entry name" value="lp_hng_hel_AbrB"/>
    <property type="match status" value="1"/>
</dbReference>
<dbReference type="PANTHER" id="PTHR36432">
    <property type="match status" value="1"/>
</dbReference>
<dbReference type="InterPro" id="IPR037914">
    <property type="entry name" value="SpoVT-AbrB_sf"/>
</dbReference>
<dbReference type="RefSeq" id="WP_172423681.1">
    <property type="nucleotide sequence ID" value="NZ_CP019717.1"/>
</dbReference>
<organism evidence="2 3">
    <name type="scientific">Paenibacillus larvae subsp. larvae</name>
    <dbReference type="NCBI Taxonomy" id="147375"/>
    <lineage>
        <taxon>Bacteria</taxon>
        <taxon>Bacillati</taxon>
        <taxon>Bacillota</taxon>
        <taxon>Bacilli</taxon>
        <taxon>Bacillales</taxon>
        <taxon>Paenibacillaceae</taxon>
        <taxon>Paenibacillus</taxon>
    </lineage>
</organism>
<feature type="domain" description="SpoVT-AbrB" evidence="1">
    <location>
        <begin position="8"/>
        <end position="51"/>
    </location>
</feature>
<dbReference type="SMART" id="SM00966">
    <property type="entry name" value="SpoVT_AbrB"/>
    <property type="match status" value="1"/>
</dbReference>
<dbReference type="InterPro" id="IPR052731">
    <property type="entry name" value="B_subtilis_Trans_State_Reg"/>
</dbReference>
<dbReference type="Proteomes" id="UP000464330">
    <property type="component" value="Chromosome"/>
</dbReference>
<dbReference type="SUPFAM" id="SSF89447">
    <property type="entry name" value="AbrB/MazE/MraZ-like"/>
    <property type="match status" value="1"/>
</dbReference>
<dbReference type="Pfam" id="PF04014">
    <property type="entry name" value="MazE_antitoxin"/>
    <property type="match status" value="1"/>
</dbReference>
<accession>A0A6C0QX61</accession>
<dbReference type="Gene3D" id="2.10.260.10">
    <property type="match status" value="1"/>
</dbReference>